<name>A0A9P7XYT6_9FUNG</name>
<dbReference type="InterPro" id="IPR001611">
    <property type="entry name" value="Leu-rich_rpt"/>
</dbReference>
<organism evidence="2 3">
    <name type="scientific">Linnemannia hyalina</name>
    <dbReference type="NCBI Taxonomy" id="64524"/>
    <lineage>
        <taxon>Eukaryota</taxon>
        <taxon>Fungi</taxon>
        <taxon>Fungi incertae sedis</taxon>
        <taxon>Mucoromycota</taxon>
        <taxon>Mortierellomycotina</taxon>
        <taxon>Mortierellomycetes</taxon>
        <taxon>Mortierellales</taxon>
        <taxon>Mortierellaceae</taxon>
        <taxon>Linnemannia</taxon>
    </lineage>
</organism>
<dbReference type="AlphaFoldDB" id="A0A9P7XYT6"/>
<evidence type="ECO:0000313" key="2">
    <source>
        <dbReference type="EMBL" id="KAG9069785.1"/>
    </source>
</evidence>
<comment type="caution">
    <text evidence="2">The sequence shown here is derived from an EMBL/GenBank/DDBJ whole genome shotgun (WGS) entry which is preliminary data.</text>
</comment>
<dbReference type="Gene3D" id="3.80.10.10">
    <property type="entry name" value="Ribonuclease Inhibitor"/>
    <property type="match status" value="2"/>
</dbReference>
<dbReference type="InterPro" id="IPR052394">
    <property type="entry name" value="LRR-containing"/>
</dbReference>
<proteinExistence type="predicted"/>
<dbReference type="OrthoDB" id="2444617at2759"/>
<dbReference type="Pfam" id="PF13516">
    <property type="entry name" value="LRR_6"/>
    <property type="match status" value="6"/>
</dbReference>
<evidence type="ECO:0000313" key="3">
    <source>
        <dbReference type="Proteomes" id="UP000707451"/>
    </source>
</evidence>
<dbReference type="PANTHER" id="PTHR24114">
    <property type="entry name" value="LEUCINE RICH REPEAT FAMILY PROTEIN"/>
    <property type="match status" value="1"/>
</dbReference>
<evidence type="ECO:0008006" key="4">
    <source>
        <dbReference type="Google" id="ProtNLM"/>
    </source>
</evidence>
<dbReference type="SMART" id="SM00368">
    <property type="entry name" value="LRR_RI"/>
    <property type="match status" value="6"/>
</dbReference>
<dbReference type="SUPFAM" id="SSF52047">
    <property type="entry name" value="RNI-like"/>
    <property type="match status" value="1"/>
</dbReference>
<dbReference type="EMBL" id="JAHRHY010000004">
    <property type="protein sequence ID" value="KAG9069785.1"/>
    <property type="molecule type" value="Genomic_DNA"/>
</dbReference>
<reference evidence="2" key="1">
    <citation type="submission" date="2021-06" db="EMBL/GenBank/DDBJ databases">
        <title>Genome Sequence of Mortierella hyaline Strain SCG-10, a Cold-Adapted, Nitrate-Reducing Fungus Isolated from Soil in Minnesota, USA.</title>
        <authorList>
            <person name="Aldossari N."/>
        </authorList>
    </citation>
    <scope>NUCLEOTIDE SEQUENCE</scope>
    <source>
        <strain evidence="2">SCG-10</strain>
    </source>
</reference>
<dbReference type="Proteomes" id="UP000707451">
    <property type="component" value="Unassembled WGS sequence"/>
</dbReference>
<feature type="coiled-coil region" evidence="1">
    <location>
        <begin position="229"/>
        <end position="263"/>
    </location>
</feature>
<keyword evidence="3" id="KW-1185">Reference proteome</keyword>
<sequence length="830" mass="91365">MEDTQSSRLIETTDTMKITLNHVDGQTIVNWEDIEQVFPGVKRISNGYSVIKFLRGLDQGILDVILSTSVQPVLANPAKFDPVGGETNAPVGVPVNNNVTVAFRATPPIPETPVSDIGLLDTPLSPSSTIGAVSKATLFQQIVIRASRKARESEVEQRFISLLDPELQRTVRDSPDIYQAFAKAIKYGNGGLSRAELKQEMGGHFQKLEAMMDMNLKFQEAMLAKQDEVKQLQDHVIRNQEEMRQLQEQVLSNQEEMKQLQQRALEQLAVLQSRVRAVLTQTYELHEYPIPRLFVVLPQDPSGWDAVNPFLNKFRLYFLCECGEHTKSIDCKTEISHDIHIAKHEGYDIARPSEFFQQYGLYVLTILKMLKFGVSVAGVAIPAISHLVRSDAIDQATASLQQLRDNIEPGMDHVIGWIDKVSVDEGEAVDEFSKQMEKKEALEGADLRKLVTFLKDMDGNKVLGNLYRTVTDEGHVKWVCIDHYRMNYLENSAKEFQRVLGFVGGSFSENVGRVDVRLQSRELADTFFSALGKARSVYELDIGWNCACSTSDLEALEDALKKSRVSILRLDLQQFRTGAVRKIMLASSPYDVIYRIRDLPNMKVLHILLSKDLVNFLGFPPKKSNHICKMSCELASTMIGGKDIGMLANALKTNSTLTTLDLGSKSIGDNGAKALADALKANLTLTTLDLRSNSIGDNGAKALARALKTNSALTTLILGNNPIESDGAKTLAEALKINSTLTTLVLFNNLFGSDGAKALAEALKTNSTLTTLDLQNCQIGSDGSKALAEALKTNSTLATLDLQNNLMGSSGAKALAEVLKANSTLTTLDL</sequence>
<dbReference type="PANTHER" id="PTHR24114:SF2">
    <property type="entry name" value="F-BOX DOMAIN-CONTAINING PROTEIN-RELATED"/>
    <property type="match status" value="1"/>
</dbReference>
<evidence type="ECO:0000256" key="1">
    <source>
        <dbReference type="SAM" id="Coils"/>
    </source>
</evidence>
<dbReference type="InterPro" id="IPR032675">
    <property type="entry name" value="LRR_dom_sf"/>
</dbReference>
<protein>
    <recommendedName>
        <fullName evidence="4">RNI-like protein</fullName>
    </recommendedName>
</protein>
<keyword evidence="1" id="KW-0175">Coiled coil</keyword>
<accession>A0A9P7XYT6</accession>
<gene>
    <name evidence="2" type="ORF">KI688_009110</name>
</gene>